<dbReference type="GO" id="GO:0005525">
    <property type="term" value="F:GTP binding"/>
    <property type="evidence" value="ECO:0007669"/>
    <property type="project" value="UniProtKB-UniRule"/>
</dbReference>
<keyword evidence="20" id="KW-1185">Reference proteome</keyword>
<comment type="caution">
    <text evidence="19">The sequence shown here is derived from an EMBL/GenBank/DDBJ whole genome shotgun (WGS) entry which is preliminary data.</text>
</comment>
<dbReference type="Gene3D" id="3.90.190.10">
    <property type="entry name" value="Protein tyrosine phosphatase superfamily"/>
    <property type="match status" value="1"/>
</dbReference>
<dbReference type="InterPro" id="IPR013846">
    <property type="entry name" value="mRNA_cap_enzyme_C"/>
</dbReference>
<dbReference type="InterPro" id="IPR012340">
    <property type="entry name" value="NA-bd_OB-fold"/>
</dbReference>
<keyword evidence="10 12" id="KW-0539">Nucleus</keyword>
<dbReference type="Pfam" id="PF03919">
    <property type="entry name" value="mRNA_cap_C"/>
    <property type="match status" value="1"/>
</dbReference>
<dbReference type="EC" id="3.6.1.74" evidence="12"/>
<comment type="similarity">
    <text evidence="12">In the C-terminal section; belongs to the eukaryotic GTase family.</text>
</comment>
<evidence type="ECO:0000256" key="5">
    <source>
        <dbReference type="ARBA" id="ARBA00022741"/>
    </source>
</evidence>
<feature type="compositionally biased region" description="Acidic residues" evidence="16">
    <location>
        <begin position="230"/>
        <end position="240"/>
    </location>
</feature>
<dbReference type="InterPro" id="IPR000387">
    <property type="entry name" value="Tyr_Pase_dom"/>
</dbReference>
<evidence type="ECO:0000256" key="15">
    <source>
        <dbReference type="PIRSR" id="PIRSR036958-3"/>
    </source>
</evidence>
<evidence type="ECO:0000256" key="16">
    <source>
        <dbReference type="SAM" id="MobiDB-lite"/>
    </source>
</evidence>
<dbReference type="Gene3D" id="2.40.50.140">
    <property type="entry name" value="Nucleic acid-binding proteins"/>
    <property type="match status" value="1"/>
</dbReference>
<dbReference type="PROSITE" id="PS50054">
    <property type="entry name" value="TYR_PHOSPHATASE_DUAL"/>
    <property type="match status" value="1"/>
</dbReference>
<dbReference type="GO" id="GO:0004484">
    <property type="term" value="F:mRNA guanylyltransferase activity"/>
    <property type="evidence" value="ECO:0007669"/>
    <property type="project" value="UniProtKB-UniRule"/>
</dbReference>
<evidence type="ECO:0000256" key="7">
    <source>
        <dbReference type="ARBA" id="ARBA00022912"/>
    </source>
</evidence>
<evidence type="ECO:0000313" key="20">
    <source>
        <dbReference type="Proteomes" id="UP000820818"/>
    </source>
</evidence>
<evidence type="ECO:0000256" key="3">
    <source>
        <dbReference type="ARBA" id="ARBA00022679"/>
    </source>
</evidence>
<evidence type="ECO:0000256" key="8">
    <source>
        <dbReference type="ARBA" id="ARBA00023042"/>
    </source>
</evidence>
<feature type="active site" description="N6-GMP-lysine intermediate" evidence="14">
    <location>
        <position position="322"/>
    </location>
</feature>
<sequence length="622" mass="71529">MSCQFLQLFLLLTKMSRKRNFDNGPGPIPQRWLHCPRKAFSTVGEKFLAFKTPLDARYDNQVDDEFTFHPEMVFASAKNMKLKLGLWIDLTNTSRFYDKNIVEQMSCKYVKLNCKGHGETPSPDTVNLFIKLCTQFISQNPTQAIGIHCTHGFNRTGFLIVSYLVQAMDWSVEAAVNEFAKARPPGIYKEDYINELFQLYGDIDDAPPAPALPMWHCEADDDTPSKEEPEATEDNEDDDQACGSTGEKKKKPRREAAQIKAVFMEGIPNVQPVTDMEITTEVQKRIKNLTGFKQSGFPGCQPVSMDRRNITLLQKPYMVSWKADGTRYMMYIMGPRQVFFIDRDNAVFQIEGLSFVSSHDRSRHLLDTLVDGEMVIDRAGGKQHPRYLIYDLVSLEGNQIMRENFSVRYRTIMKEIIEPRVEAMKEGRIIREREPIGIRRKDFWDVQTTSALLGEKFTKKLGHEPDGLIFQPIEEPYQAGQCPTVLKWKPPSHNSVDFRLKIVTENRPGMLRERLGHLYVGGKNDTPFAFMKATKEMIPLENKIIECRYEIGNGRQEGKWVFMRQRTDKSFPNSFNTATAVCQSIREPVTNEILVDFIQSLKEPIRQPMAPPPRPPPQRRPH</sequence>
<evidence type="ECO:0000256" key="10">
    <source>
        <dbReference type="ARBA" id="ARBA00023242"/>
    </source>
</evidence>
<dbReference type="PROSITE" id="PS00383">
    <property type="entry name" value="TYR_PHOSPHATASE_1"/>
    <property type="match status" value="1"/>
</dbReference>
<dbReference type="SUPFAM" id="SSF50249">
    <property type="entry name" value="Nucleic acid-binding proteins"/>
    <property type="match status" value="1"/>
</dbReference>
<feature type="region of interest" description="Disordered" evidence="16">
    <location>
        <begin position="215"/>
        <end position="254"/>
    </location>
</feature>
<dbReference type="EC" id="2.7.7.50" evidence="12"/>
<keyword evidence="8 12" id="KW-0506">mRNA capping</keyword>
<dbReference type="GO" id="GO:0004651">
    <property type="term" value="F:polynucleotide 5'-phosphatase activity"/>
    <property type="evidence" value="ECO:0007669"/>
    <property type="project" value="UniProtKB-UniRule"/>
</dbReference>
<evidence type="ECO:0000256" key="14">
    <source>
        <dbReference type="PIRSR" id="PIRSR036958-2"/>
    </source>
</evidence>
<proteinExistence type="inferred from homology"/>
<dbReference type="InterPro" id="IPR020422">
    <property type="entry name" value="TYR_PHOSPHATASE_DUAL_dom"/>
</dbReference>
<comment type="similarity">
    <text evidence="12">In the N-terminal section; belongs to the non-receptor class of the protein-tyrosine phosphatase family.</text>
</comment>
<name>A0AAD5KWQ7_9CRUS</name>
<dbReference type="FunFam" id="3.30.470.30:FF:000040">
    <property type="entry name" value="mRNA-capping enzyme"/>
    <property type="match status" value="1"/>
</dbReference>
<comment type="catalytic activity">
    <reaction evidence="11">
        <text>a 5'-end diphospho-ribonucleoside in mRNA + GTP + H(+) = a 5'-end (5'-triphosphoguanosine)-ribonucleoside in mRNA + diphosphate</text>
        <dbReference type="Rhea" id="RHEA:67012"/>
        <dbReference type="Rhea" id="RHEA-COMP:17165"/>
        <dbReference type="Rhea" id="RHEA-COMP:17166"/>
        <dbReference type="ChEBI" id="CHEBI:15378"/>
        <dbReference type="ChEBI" id="CHEBI:33019"/>
        <dbReference type="ChEBI" id="CHEBI:37565"/>
        <dbReference type="ChEBI" id="CHEBI:167616"/>
        <dbReference type="ChEBI" id="CHEBI:167617"/>
        <dbReference type="EC" id="2.7.7.50"/>
    </reaction>
    <physiologicalReaction direction="left-to-right" evidence="11">
        <dbReference type="Rhea" id="RHEA:67013"/>
    </physiologicalReaction>
</comment>
<evidence type="ECO:0000256" key="12">
    <source>
        <dbReference type="PIRNR" id="PIRNR036958"/>
    </source>
</evidence>
<dbReference type="GO" id="GO:0004721">
    <property type="term" value="F:phosphoprotein phosphatase activity"/>
    <property type="evidence" value="ECO:0007669"/>
    <property type="project" value="UniProtKB-UniRule"/>
</dbReference>
<dbReference type="InterPro" id="IPR000340">
    <property type="entry name" value="Dual-sp_phosphatase_cat-dom"/>
</dbReference>
<dbReference type="FunFam" id="2.40.50.140:FF:000291">
    <property type="entry name" value="mRNA-capping enzyme"/>
    <property type="match status" value="1"/>
</dbReference>
<dbReference type="GO" id="GO:0140818">
    <property type="term" value="F:mRNA 5'-triphosphate monophosphatase activity"/>
    <property type="evidence" value="ECO:0007669"/>
    <property type="project" value="UniProtKB-EC"/>
</dbReference>
<dbReference type="InterPro" id="IPR051029">
    <property type="entry name" value="mRNA_Capping_Enz/RNA_Phosphat"/>
</dbReference>
<dbReference type="InterPro" id="IPR017074">
    <property type="entry name" value="mRNA_cap_enz_bifunc"/>
</dbReference>
<evidence type="ECO:0000256" key="9">
    <source>
        <dbReference type="ARBA" id="ARBA00023134"/>
    </source>
</evidence>
<dbReference type="CDD" id="cd07895">
    <property type="entry name" value="Adenylation_mRNA_capping"/>
    <property type="match status" value="1"/>
</dbReference>
<keyword evidence="3 12" id="KW-0808">Transferase</keyword>
<feature type="domain" description="Tyrosine-protein phosphatase" evidence="17">
    <location>
        <begin position="58"/>
        <end position="206"/>
    </location>
</feature>
<feature type="active site" description="Phosphocysteine intermediate" evidence="13">
    <location>
        <position position="149"/>
    </location>
</feature>
<evidence type="ECO:0000259" key="18">
    <source>
        <dbReference type="PROSITE" id="PS50056"/>
    </source>
</evidence>
<dbReference type="Gene3D" id="3.30.470.30">
    <property type="entry name" value="DNA ligase/mRNA capping enzyme"/>
    <property type="match status" value="1"/>
</dbReference>
<dbReference type="GO" id="GO:0006370">
    <property type="term" value="P:7-methylguanosine mRNA capping"/>
    <property type="evidence" value="ECO:0007669"/>
    <property type="project" value="UniProtKB-UniRule"/>
</dbReference>
<evidence type="ECO:0000256" key="13">
    <source>
        <dbReference type="PIRSR" id="PIRSR036958-1"/>
    </source>
</evidence>
<dbReference type="GO" id="GO:0005524">
    <property type="term" value="F:ATP binding"/>
    <property type="evidence" value="ECO:0007669"/>
    <property type="project" value="InterPro"/>
</dbReference>
<feature type="binding site" evidence="15">
    <location>
        <position position="327"/>
    </location>
    <ligand>
        <name>GTP</name>
        <dbReference type="ChEBI" id="CHEBI:37565"/>
    </ligand>
</feature>
<dbReference type="AlphaFoldDB" id="A0AAD5KWQ7"/>
<dbReference type="Pfam" id="PF01331">
    <property type="entry name" value="mRNA_cap_enzyme"/>
    <property type="match status" value="1"/>
</dbReference>
<feature type="binding site" evidence="15">
    <location>
        <begin position="487"/>
        <end position="489"/>
    </location>
    <ligand>
        <name>GTP</name>
        <dbReference type="ChEBI" id="CHEBI:37565"/>
    </ligand>
</feature>
<dbReference type="SUPFAM" id="SSF52799">
    <property type="entry name" value="(Phosphotyrosine protein) phosphatases II"/>
    <property type="match status" value="1"/>
</dbReference>
<keyword evidence="4 12" id="KW-0548">Nucleotidyltransferase</keyword>
<evidence type="ECO:0000313" key="19">
    <source>
        <dbReference type="EMBL" id="KAI9561054.1"/>
    </source>
</evidence>
<dbReference type="SUPFAM" id="SSF56091">
    <property type="entry name" value="DNA ligase/mRNA capping enzyme, catalytic domain"/>
    <property type="match status" value="1"/>
</dbReference>
<comment type="subcellular location">
    <subcellularLocation>
        <location evidence="1 12">Nucleus</location>
    </subcellularLocation>
</comment>
<evidence type="ECO:0000256" key="4">
    <source>
        <dbReference type="ARBA" id="ARBA00022695"/>
    </source>
</evidence>
<keyword evidence="5 12" id="KW-0547">Nucleotide-binding</keyword>
<comment type="catalytic activity">
    <reaction evidence="12">
        <text>a 5'-end triphospho-ribonucleoside in mRNA + H2O = a 5'-end diphospho-ribonucleoside in mRNA + phosphate + H(+)</text>
        <dbReference type="Rhea" id="RHEA:67004"/>
        <dbReference type="Rhea" id="RHEA-COMP:17164"/>
        <dbReference type="Rhea" id="RHEA-COMP:17165"/>
        <dbReference type="ChEBI" id="CHEBI:15377"/>
        <dbReference type="ChEBI" id="CHEBI:15378"/>
        <dbReference type="ChEBI" id="CHEBI:43474"/>
        <dbReference type="ChEBI" id="CHEBI:167616"/>
        <dbReference type="ChEBI" id="CHEBI:167618"/>
        <dbReference type="EC" id="3.6.1.74"/>
    </reaction>
</comment>
<evidence type="ECO:0000256" key="11">
    <source>
        <dbReference type="ARBA" id="ARBA00044624"/>
    </source>
</evidence>
<dbReference type="EMBL" id="WJBH02000003">
    <property type="protein sequence ID" value="KAI9561054.1"/>
    <property type="molecule type" value="Genomic_DNA"/>
</dbReference>
<gene>
    <name evidence="19" type="ORF">GHT06_012010</name>
</gene>
<keyword evidence="6 12" id="KW-0378">Hydrolase</keyword>
<feature type="binding site" evidence="15">
    <location>
        <position position="343"/>
    </location>
    <ligand>
        <name>GTP</name>
        <dbReference type="ChEBI" id="CHEBI:37565"/>
    </ligand>
</feature>
<dbReference type="Proteomes" id="UP000820818">
    <property type="component" value="Linkage Group LG3"/>
</dbReference>
<keyword evidence="9 12" id="KW-0342">GTP-binding</keyword>
<dbReference type="PANTHER" id="PTHR10367">
    <property type="entry name" value="MRNA-CAPPING ENZYME"/>
    <property type="match status" value="1"/>
</dbReference>
<dbReference type="InterPro" id="IPR029021">
    <property type="entry name" value="Prot-tyrosine_phosphatase-like"/>
</dbReference>
<accession>A0AAD5KWQ7</accession>
<feature type="binding site" evidence="15">
    <location>
        <begin position="371"/>
        <end position="373"/>
    </location>
    <ligand>
        <name>GTP</name>
        <dbReference type="ChEBI" id="CHEBI:37565"/>
    </ligand>
</feature>
<reference evidence="19 20" key="1">
    <citation type="submission" date="2022-05" db="EMBL/GenBank/DDBJ databases">
        <title>A multi-omics perspective on studying reproductive biology in Daphnia sinensis.</title>
        <authorList>
            <person name="Jia J."/>
        </authorList>
    </citation>
    <scope>NUCLEOTIDE SEQUENCE [LARGE SCALE GENOMIC DNA]</scope>
    <source>
        <strain evidence="19 20">WSL</strain>
    </source>
</reference>
<dbReference type="PANTHER" id="PTHR10367:SF17">
    <property type="entry name" value="MRNA-CAPPING ENZYME"/>
    <property type="match status" value="1"/>
</dbReference>
<evidence type="ECO:0000256" key="2">
    <source>
        <dbReference type="ARBA" id="ARBA00022664"/>
    </source>
</evidence>
<dbReference type="PIRSF" id="PIRSF036958">
    <property type="entry name" value="mRNA_capping_HCE"/>
    <property type="match status" value="1"/>
</dbReference>
<dbReference type="InterPro" id="IPR016130">
    <property type="entry name" value="Tyr_Pase_AS"/>
</dbReference>
<organism evidence="19 20">
    <name type="scientific">Daphnia sinensis</name>
    <dbReference type="NCBI Taxonomy" id="1820382"/>
    <lineage>
        <taxon>Eukaryota</taxon>
        <taxon>Metazoa</taxon>
        <taxon>Ecdysozoa</taxon>
        <taxon>Arthropoda</taxon>
        <taxon>Crustacea</taxon>
        <taxon>Branchiopoda</taxon>
        <taxon>Diplostraca</taxon>
        <taxon>Cladocera</taxon>
        <taxon>Anomopoda</taxon>
        <taxon>Daphniidae</taxon>
        <taxon>Daphnia</taxon>
        <taxon>Daphnia similis group</taxon>
    </lineage>
</organism>
<feature type="domain" description="Tyrosine specific protein phosphatases" evidence="18">
    <location>
        <begin position="127"/>
        <end position="194"/>
    </location>
</feature>
<evidence type="ECO:0000256" key="6">
    <source>
        <dbReference type="ARBA" id="ARBA00022801"/>
    </source>
</evidence>
<keyword evidence="7" id="KW-0904">Protein phosphatase</keyword>
<dbReference type="GO" id="GO:0005634">
    <property type="term" value="C:nucleus"/>
    <property type="evidence" value="ECO:0007669"/>
    <property type="project" value="UniProtKB-SubCell"/>
</dbReference>
<dbReference type="FunFam" id="3.90.190.10:FF:000040">
    <property type="entry name" value="mRNA-capping enzyme"/>
    <property type="match status" value="1"/>
</dbReference>
<dbReference type="InterPro" id="IPR001339">
    <property type="entry name" value="mRNA_cap_enzyme_adenylation"/>
</dbReference>
<protein>
    <recommendedName>
        <fullName evidence="12">mRNA-capping enzyme</fullName>
    </recommendedName>
    <domain>
        <recommendedName>
            <fullName evidence="12">mRNA 5'-triphosphate monophosphatase</fullName>
            <ecNumber evidence="12">3.6.1.74</ecNumber>
        </recommendedName>
        <alternativeName>
            <fullName evidence="12">mRNA 5'-phosphatase</fullName>
        </alternativeName>
    </domain>
    <domain>
        <recommendedName>
            <fullName evidence="12">mRNA guanylyltransferase</fullName>
            <ecNumber evidence="12">2.7.7.50</ecNumber>
        </recommendedName>
        <alternativeName>
            <fullName evidence="12">GTP--RNA guanylyltransferase</fullName>
            <shortName evidence="12">GTase</shortName>
        </alternativeName>
    </domain>
</protein>
<feature type="binding site" evidence="15">
    <location>
        <begin position="564"/>
        <end position="569"/>
    </location>
    <ligand>
        <name>GTP</name>
        <dbReference type="ChEBI" id="CHEBI:37565"/>
    </ligand>
</feature>
<dbReference type="Pfam" id="PF00782">
    <property type="entry name" value="DSPc"/>
    <property type="match status" value="1"/>
</dbReference>
<evidence type="ECO:0000259" key="17">
    <source>
        <dbReference type="PROSITE" id="PS50054"/>
    </source>
</evidence>
<evidence type="ECO:0000256" key="1">
    <source>
        <dbReference type="ARBA" id="ARBA00004123"/>
    </source>
</evidence>
<dbReference type="PROSITE" id="PS50056">
    <property type="entry name" value="TYR_PHOSPHATASE_2"/>
    <property type="match status" value="1"/>
</dbReference>
<keyword evidence="2 12" id="KW-0507">mRNA processing</keyword>
<dbReference type="CDD" id="cd17664">
    <property type="entry name" value="Mce1_N"/>
    <property type="match status" value="1"/>
</dbReference>
<comment type="function">
    <text evidence="12">Bifunctional mRNA-capping enzyme exhibiting RNA 5'-triphosphate monophosphatase activity in the N-terminal part and mRNA guanylyltransferase activity in the C-terminal part. Catalyzes the first two steps of cap formation: by removing the gamma-phosphate from the 5'-triphosphate end of nascent mRNA to yield a diphosphate end, and by transferring the GMP moiety of GTP to the 5'-diphosphate terminus of RNA via a covalent enzyme-GMP reaction intermediate.</text>
</comment>